<dbReference type="PANTHER" id="PTHR47796">
    <property type="entry name" value="ZINC METALLOPROTEINASE-LIKE PROTEIN"/>
    <property type="match status" value="1"/>
</dbReference>
<keyword evidence="4" id="KW-1185">Reference proteome</keyword>
<dbReference type="Gene3D" id="1.20.58.2190">
    <property type="match status" value="1"/>
</dbReference>
<dbReference type="SMART" id="SM00580">
    <property type="entry name" value="PUG"/>
    <property type="match status" value="1"/>
</dbReference>
<proteinExistence type="predicted"/>
<organism evidence="3 4">
    <name type="scientific">Mikania micrantha</name>
    <name type="common">bitter vine</name>
    <dbReference type="NCBI Taxonomy" id="192012"/>
    <lineage>
        <taxon>Eukaryota</taxon>
        <taxon>Viridiplantae</taxon>
        <taxon>Streptophyta</taxon>
        <taxon>Embryophyta</taxon>
        <taxon>Tracheophyta</taxon>
        <taxon>Spermatophyta</taxon>
        <taxon>Magnoliopsida</taxon>
        <taxon>eudicotyledons</taxon>
        <taxon>Gunneridae</taxon>
        <taxon>Pentapetalae</taxon>
        <taxon>asterids</taxon>
        <taxon>campanulids</taxon>
        <taxon>Asterales</taxon>
        <taxon>Asteraceae</taxon>
        <taxon>Asteroideae</taxon>
        <taxon>Heliantheae alliance</taxon>
        <taxon>Eupatorieae</taxon>
        <taxon>Mikania</taxon>
    </lineage>
</organism>
<dbReference type="SUPFAM" id="SSF143503">
    <property type="entry name" value="PUG domain-like"/>
    <property type="match status" value="1"/>
</dbReference>
<dbReference type="AlphaFoldDB" id="A0A5N6LY64"/>
<feature type="compositionally biased region" description="Polar residues" evidence="1">
    <location>
        <begin position="720"/>
        <end position="730"/>
    </location>
</feature>
<evidence type="ECO:0000313" key="4">
    <source>
        <dbReference type="Proteomes" id="UP000326396"/>
    </source>
</evidence>
<evidence type="ECO:0000256" key="1">
    <source>
        <dbReference type="SAM" id="MobiDB-lite"/>
    </source>
</evidence>
<feature type="region of interest" description="Disordered" evidence="1">
    <location>
        <begin position="762"/>
        <end position="881"/>
    </location>
</feature>
<dbReference type="EMBL" id="SZYD01000017">
    <property type="protein sequence ID" value="KAD3066574.1"/>
    <property type="molecule type" value="Genomic_DNA"/>
</dbReference>
<feature type="compositionally biased region" description="Polar residues" evidence="1">
    <location>
        <begin position="699"/>
        <end position="709"/>
    </location>
</feature>
<sequence length="1049" mass="117440">MFGLYVPCPMENIPSEPDGLVVQGYCQEEGIDYDETFAPVARLEAIRLFLAFAISHNIKVYQMDIKSAFLYGTIKEEVYVCQPPGFDDVHHPDWVYKLDKALYGLKQAPRACPGICPDDNGEPVDQTLYRCMIGSLMYLTTSRPDIMYATCVCARYQSAPKQSHLSFVKRILRYLKGTHVLGIWYPANQICKLVGFSDSDYTGCSLTRKSTSEGCQFFAGCLVSWQSKKQTSLSNSTAEVEYIAAAHCTAQILWLQYQLLDFGITELKTPLLIDSEAAKNKIKNHVYHSKTKHIEIRHHFIRDSFEKGLIVLEHVSTSDQIADIFTKPLDSSTFSKFVAKLGMSPGMKHLRSPCLKLHAYDNGVMASDQASFLTKAGNPQNQEKGVYDISEMDSGHDKTDSQVRDSDDICNMMDGSVLHIKELTNVLSPGLKMELERDAKEISVIWRGKKYVLSMNIGATLEELGQQLQKLTAVKSDTLKLIVQSQKSSKLLSPFSGEHSHLKLLETSIIEGKPIRMMGVPKEEIDQVLKNEKMDMRIAGFDEEEKRIRQRISNGFDTPLKLPQGNYVFGDFKTLDLPGIELNPPASEALRLMHTLAADRGIVAIMNKHKWRVGIMTEMAPEGYVGVSPMCILGFNKNHGEEISLRLRTDDLKGFRKYQSIKKTLLHELAHMVYSEHDAKFYALDSQLNKESEALDWTRSTGHSLNGSHKTQHEPEFHVSDTNISSSSLSRKLGGNHLSNSLANARTSSVAAAYHRLLTASINPLRKPESENEPDPDDSMDLTMNEPDVMDISGPDDHEAVSNKGEPDPDDHEAVCNKGEPDPDDHEAVKNKSEPDPDDHEAANNKSEPDPDDHEAVSNKSEPDPDDHEAVNNRNESDPDVKMNNEAMESEACESLTQNVITSEPNHIKLEDINEPDPDDGILHDDELQRIQDPVVIACNRLKKSIKTLQSEVGPSEVAMVIQTLVKIVRNVIEHPDETKFKKLRKANPVIQKNIASYNGAMEILFLIGFCEDVVQDEIGRAEGYLVLKRNDPGLLWLAKSSLETCITF</sequence>
<dbReference type="SUPFAM" id="SSF54236">
    <property type="entry name" value="Ubiquitin-like"/>
    <property type="match status" value="1"/>
</dbReference>
<feature type="compositionally biased region" description="Basic and acidic residues" evidence="1">
    <location>
        <begin position="795"/>
        <end position="881"/>
    </location>
</feature>
<dbReference type="Pfam" id="PF09409">
    <property type="entry name" value="PUB"/>
    <property type="match status" value="1"/>
</dbReference>
<reference evidence="3 4" key="1">
    <citation type="submission" date="2019-05" db="EMBL/GenBank/DDBJ databases">
        <title>Mikania micrantha, genome provides insights into the molecular mechanism of rapid growth.</title>
        <authorList>
            <person name="Liu B."/>
        </authorList>
    </citation>
    <scope>NUCLEOTIDE SEQUENCE [LARGE SCALE GENOMIC DNA]</scope>
    <source>
        <strain evidence="3">NLD-2019</strain>
        <tissue evidence="3">Leaf</tissue>
    </source>
</reference>
<dbReference type="PROSITE" id="PS51397">
    <property type="entry name" value="WLM"/>
    <property type="match status" value="1"/>
</dbReference>
<evidence type="ECO:0000259" key="2">
    <source>
        <dbReference type="PROSITE" id="PS51397"/>
    </source>
</evidence>
<feature type="region of interest" description="Disordered" evidence="1">
    <location>
        <begin position="699"/>
        <end position="731"/>
    </location>
</feature>
<dbReference type="CDD" id="cd09272">
    <property type="entry name" value="RNase_HI_RT_Ty1"/>
    <property type="match status" value="1"/>
</dbReference>
<accession>A0A5N6LY64</accession>
<dbReference type="Gene3D" id="3.10.20.90">
    <property type="entry name" value="Phosphatidylinositol 3-kinase Catalytic Subunit, Chain A, domain 1"/>
    <property type="match status" value="1"/>
</dbReference>
<dbReference type="CDD" id="cd10463">
    <property type="entry name" value="PUB_WLM"/>
    <property type="match status" value="1"/>
</dbReference>
<name>A0A5N6LY64_9ASTR</name>
<comment type="caution">
    <text evidence="3">The sequence shown here is derived from an EMBL/GenBank/DDBJ whole genome shotgun (WGS) entry which is preliminary data.</text>
</comment>
<dbReference type="InterPro" id="IPR036339">
    <property type="entry name" value="PUB-like_dom_sf"/>
</dbReference>
<dbReference type="Pfam" id="PF07727">
    <property type="entry name" value="RVT_2"/>
    <property type="match status" value="1"/>
</dbReference>
<dbReference type="InterPro" id="IPR013103">
    <property type="entry name" value="RVT_2"/>
</dbReference>
<dbReference type="InterPro" id="IPR013536">
    <property type="entry name" value="WLM_dom"/>
</dbReference>
<dbReference type="SUPFAM" id="SSF56672">
    <property type="entry name" value="DNA/RNA polymerases"/>
    <property type="match status" value="1"/>
</dbReference>
<dbReference type="PANTHER" id="PTHR47796:SF1">
    <property type="entry name" value="OS08G0500800 PROTEIN"/>
    <property type="match status" value="1"/>
</dbReference>
<gene>
    <name evidence="3" type="ORF">E3N88_34454</name>
</gene>
<protein>
    <recommendedName>
        <fullName evidence="2">WLM domain-containing protein</fullName>
    </recommendedName>
</protein>
<dbReference type="InterPro" id="IPR018997">
    <property type="entry name" value="PUB_domain"/>
</dbReference>
<dbReference type="InterPro" id="IPR043502">
    <property type="entry name" value="DNA/RNA_pol_sf"/>
</dbReference>
<dbReference type="OrthoDB" id="49605at2759"/>
<feature type="compositionally biased region" description="Acidic residues" evidence="1">
    <location>
        <begin position="771"/>
        <end position="780"/>
    </location>
</feature>
<dbReference type="Pfam" id="PF08325">
    <property type="entry name" value="WLM"/>
    <property type="match status" value="1"/>
</dbReference>
<dbReference type="Proteomes" id="UP000326396">
    <property type="component" value="Linkage Group LG7"/>
</dbReference>
<dbReference type="InterPro" id="IPR029071">
    <property type="entry name" value="Ubiquitin-like_domsf"/>
</dbReference>
<evidence type="ECO:0000313" key="3">
    <source>
        <dbReference type="EMBL" id="KAD3066574.1"/>
    </source>
</evidence>
<feature type="domain" description="WLM" evidence="2">
    <location>
        <begin position="560"/>
        <end position="758"/>
    </location>
</feature>